<feature type="signal peptide" evidence="4">
    <location>
        <begin position="1"/>
        <end position="20"/>
    </location>
</feature>
<organism evidence="6 7">
    <name type="scientific">Acinetobacter stercoris</name>
    <dbReference type="NCBI Taxonomy" id="2126983"/>
    <lineage>
        <taxon>Bacteria</taxon>
        <taxon>Pseudomonadati</taxon>
        <taxon>Pseudomonadota</taxon>
        <taxon>Gammaproteobacteria</taxon>
        <taxon>Moraxellales</taxon>
        <taxon>Moraxellaceae</taxon>
        <taxon>Acinetobacter</taxon>
    </lineage>
</organism>
<dbReference type="PANTHER" id="PTHR33420:SF31">
    <property type="entry name" value="TYPE 1 FIMBRIN D-MANNOSE SPECIFIC ADHESIN"/>
    <property type="match status" value="1"/>
</dbReference>
<keyword evidence="7" id="KW-1185">Reference proteome</keyword>
<dbReference type="InterPro" id="IPR000259">
    <property type="entry name" value="Adhesion_dom_fimbrial"/>
</dbReference>
<dbReference type="PANTHER" id="PTHR33420">
    <property type="entry name" value="FIMBRIAL SUBUNIT ELFA-RELATED"/>
    <property type="match status" value="1"/>
</dbReference>
<keyword evidence="2 4" id="KW-0732">Signal</keyword>
<dbReference type="GO" id="GO:0043709">
    <property type="term" value="P:cell adhesion involved in single-species biofilm formation"/>
    <property type="evidence" value="ECO:0007669"/>
    <property type="project" value="TreeGrafter"/>
</dbReference>
<feature type="domain" description="Fimbrial-type adhesion" evidence="5">
    <location>
        <begin position="189"/>
        <end position="335"/>
    </location>
</feature>
<sequence length="336" mass="37371">MKYQLLISTLLLLTSAKSFAVVCWNSKGQGVVDEVFYDLSNSFNSSNNAVGKIVELKKNFTNQLYGRCPVHSASISNNRTKRSYVTDLPVVENVDRFQYLPINEYLVGAMKITDSYAGDFYPPANYIQMGRDPNVSTGEPFGIWDSNFTFRIKVIKPFIDFIPIPKKTMFTVYITTGAGEPLNIPVYRISYSGSITVPQSCKINTGDVLEINFGDIPAYAFRQAGPGNKPANVNKQVRTLAIQCNNIEAQATLTLRLEAEKANNDVMVSDNPDIGFKLSDQNDRVLLPNNINSVIPFNLHQQPANVTIKAWPVSTTGNTPAIGPFRSRGYLRVDFE</sequence>
<dbReference type="InParanoid" id="A0A2U3N0Z5"/>
<evidence type="ECO:0000259" key="5">
    <source>
        <dbReference type="Pfam" id="PF00419"/>
    </source>
</evidence>
<keyword evidence="3" id="KW-0281">Fimbrium</keyword>
<comment type="subcellular location">
    <subcellularLocation>
        <location evidence="1">Fimbrium</location>
    </subcellularLocation>
</comment>
<dbReference type="Proteomes" id="UP000245974">
    <property type="component" value="Unassembled WGS sequence"/>
</dbReference>
<dbReference type="GO" id="GO:0009289">
    <property type="term" value="C:pilus"/>
    <property type="evidence" value="ECO:0007669"/>
    <property type="project" value="UniProtKB-SubCell"/>
</dbReference>
<dbReference type="InterPro" id="IPR008966">
    <property type="entry name" value="Adhesion_dom_sf"/>
</dbReference>
<dbReference type="InterPro" id="IPR036937">
    <property type="entry name" value="Adhesion_dom_fimbrial_sf"/>
</dbReference>
<evidence type="ECO:0000256" key="1">
    <source>
        <dbReference type="ARBA" id="ARBA00004561"/>
    </source>
</evidence>
<name>A0A2U3N0Z5_9GAMM</name>
<dbReference type="InterPro" id="IPR050263">
    <property type="entry name" value="Bact_Fimbrial_Adh_Pro"/>
</dbReference>
<evidence type="ECO:0000256" key="2">
    <source>
        <dbReference type="ARBA" id="ARBA00022729"/>
    </source>
</evidence>
<reference evidence="7" key="1">
    <citation type="submission" date="2018-03" db="EMBL/GenBank/DDBJ databases">
        <authorList>
            <person name="Blom J."/>
        </authorList>
    </citation>
    <scope>NUCLEOTIDE SEQUENCE [LARGE SCALE GENOMIC DNA]</scope>
    <source>
        <strain evidence="7">KPC-SM-21</strain>
    </source>
</reference>
<gene>
    <name evidence="6" type="primary">elfG</name>
    <name evidence="6" type="ORF">KPC_2481</name>
</gene>
<accession>A0A2U3N0Z5</accession>
<evidence type="ECO:0000256" key="3">
    <source>
        <dbReference type="ARBA" id="ARBA00023263"/>
    </source>
</evidence>
<dbReference type="Pfam" id="PF00419">
    <property type="entry name" value="Fimbrial"/>
    <property type="match status" value="1"/>
</dbReference>
<dbReference type="Gene3D" id="2.60.40.1090">
    <property type="entry name" value="Fimbrial-type adhesion domain"/>
    <property type="match status" value="1"/>
</dbReference>
<dbReference type="FunCoup" id="A0A2U3N0Z5">
    <property type="interactions" value="25"/>
</dbReference>
<evidence type="ECO:0000313" key="7">
    <source>
        <dbReference type="Proteomes" id="UP000245974"/>
    </source>
</evidence>
<dbReference type="EMBL" id="OOGT01000124">
    <property type="protein sequence ID" value="SPL71303.1"/>
    <property type="molecule type" value="Genomic_DNA"/>
</dbReference>
<dbReference type="SUPFAM" id="SSF49401">
    <property type="entry name" value="Bacterial adhesins"/>
    <property type="match status" value="1"/>
</dbReference>
<feature type="chain" id="PRO_5015632138" evidence="4">
    <location>
        <begin position="21"/>
        <end position="336"/>
    </location>
</feature>
<proteinExistence type="predicted"/>
<dbReference type="RefSeq" id="WP_121974729.1">
    <property type="nucleotide sequence ID" value="NZ_OOGT01000124.1"/>
</dbReference>
<evidence type="ECO:0000256" key="4">
    <source>
        <dbReference type="SAM" id="SignalP"/>
    </source>
</evidence>
<dbReference type="OrthoDB" id="8582771at2"/>
<evidence type="ECO:0000313" key="6">
    <source>
        <dbReference type="EMBL" id="SPL71303.1"/>
    </source>
</evidence>
<protein>
    <submittedName>
        <fullName evidence="6">Putative fimbrial-like protein ElfG</fullName>
    </submittedName>
</protein>
<dbReference type="AlphaFoldDB" id="A0A2U3N0Z5"/>